<name>A0A6C0HUX6_9ZZZZ</name>
<dbReference type="EMBL" id="MN740018">
    <property type="protein sequence ID" value="QHT84511.1"/>
    <property type="molecule type" value="Genomic_DNA"/>
</dbReference>
<evidence type="ECO:0000313" key="2">
    <source>
        <dbReference type="EMBL" id="QHT84511.1"/>
    </source>
</evidence>
<proteinExistence type="predicted"/>
<feature type="coiled-coil region" evidence="1">
    <location>
        <begin position="514"/>
        <end position="548"/>
    </location>
</feature>
<reference evidence="2" key="1">
    <citation type="journal article" date="2020" name="Nature">
        <title>Giant virus diversity and host interactions through global metagenomics.</title>
        <authorList>
            <person name="Schulz F."/>
            <person name="Roux S."/>
            <person name="Paez-Espino D."/>
            <person name="Jungbluth S."/>
            <person name="Walsh D.A."/>
            <person name="Denef V.J."/>
            <person name="McMahon K.D."/>
            <person name="Konstantinidis K.T."/>
            <person name="Eloe-Fadrosh E.A."/>
            <person name="Kyrpides N.C."/>
            <person name="Woyke T."/>
        </authorList>
    </citation>
    <scope>NUCLEOTIDE SEQUENCE</scope>
    <source>
        <strain evidence="2">GVMAG-M-3300023184-177</strain>
    </source>
</reference>
<feature type="coiled-coil region" evidence="1">
    <location>
        <begin position="392"/>
        <end position="451"/>
    </location>
</feature>
<organism evidence="2">
    <name type="scientific">viral metagenome</name>
    <dbReference type="NCBI Taxonomy" id="1070528"/>
    <lineage>
        <taxon>unclassified sequences</taxon>
        <taxon>metagenomes</taxon>
        <taxon>organismal metagenomes</taxon>
    </lineage>
</organism>
<accession>A0A6C0HUX6</accession>
<evidence type="ECO:0000256" key="1">
    <source>
        <dbReference type="SAM" id="Coils"/>
    </source>
</evidence>
<dbReference type="AlphaFoldDB" id="A0A6C0HUX6"/>
<sequence length="556" mass="65329">MASIFEQQQQMIQTISKNISKEKDQLDKLYSHFINNLEKTNPIVNNYKIIDEILLSTVNKAKIFYSEFQDNKEEILYWYDMNEKKFIDKISDYNAKIIKKYDFNLYLECYLFHDKSVIGQTNIPLGTISYIQKSGHDGQYSTCDKGSNNSYIIKMNPQSTSSPNYIQLSINDTLPIQILKLYIDDHLNIILPEIKTIIINNYSPFPLYALYAIYDKHLNVHENCIYNKHNKKDESAFNAFYTIFKEFTNYLTSNDQKNKFNDGNLFENILNFINYNDMVINIKKYLDFMASFNIPSNDKKEVSLSIDNPINILKKDISIDELTQKNISLEKLILSLEIDNKKYRSDIGEYKLLTDKYNGEIYKLNGSIIQYTEDIQKMRLENLQQSRQLIEMDLIKQNADELKKQISTLNETISQYQSKEQKMAVEKQTIISKLSLQFEEIEKLKKELVESRKLEKHSNDNSDAIKKENTIYTSQIKEKDSLIQTLKDKITELLKPVDNINTNSSYDSVLFEQIKELQGEIEKYKKHIEDNKKENELISKKYNDMQSKMKSLLGVI</sequence>
<keyword evidence="1" id="KW-0175">Coiled coil</keyword>
<protein>
    <submittedName>
        <fullName evidence="2">Uncharacterized protein</fullName>
    </submittedName>
</protein>